<name>A0A8K0G5G3_IGNLU</name>
<dbReference type="InterPro" id="IPR049012">
    <property type="entry name" value="Mutator_transp_dom"/>
</dbReference>
<dbReference type="EMBL" id="VTPC01088040">
    <property type="protein sequence ID" value="KAF2886333.1"/>
    <property type="molecule type" value="Genomic_DNA"/>
</dbReference>
<evidence type="ECO:0000313" key="3">
    <source>
        <dbReference type="Proteomes" id="UP000801492"/>
    </source>
</evidence>
<evidence type="ECO:0000313" key="2">
    <source>
        <dbReference type="EMBL" id="KAF2886333.1"/>
    </source>
</evidence>
<reference evidence="2" key="1">
    <citation type="submission" date="2019-08" db="EMBL/GenBank/DDBJ databases">
        <title>The genome of the North American firefly Photinus pyralis.</title>
        <authorList>
            <consortium name="Photinus pyralis genome working group"/>
            <person name="Fallon T.R."/>
            <person name="Sander Lower S.E."/>
            <person name="Weng J.-K."/>
        </authorList>
    </citation>
    <scope>NUCLEOTIDE SEQUENCE</scope>
    <source>
        <strain evidence="2">TRF0915ILg1</strain>
        <tissue evidence="2">Whole body</tissue>
    </source>
</reference>
<dbReference type="OrthoDB" id="8195370at2759"/>
<sequence length="212" mass="24386">MQHDIDKEVVQPQENKIKEHRIVDLQHVLTWATQLQLNRSKKCTAGTLKPIQEQRNGLISEVTFKCNCCGFEIRKSTYPQNAVENEKINVAAVWGTISTKSTYSNLKERLAIVDIIPMPYPVFKRMKAPLSQQWKENFWISTEKGSKEKHDLALKKGQVDKDGYAWIVIYTDCGWSDRSYDHSYNASSGVVSCNIIQCCISHPMSFLLIYRL</sequence>
<gene>
    <name evidence="2" type="ORF">ILUMI_19841</name>
</gene>
<organism evidence="2 3">
    <name type="scientific">Ignelater luminosus</name>
    <name type="common">Cucubano</name>
    <name type="synonym">Pyrophorus luminosus</name>
    <dbReference type="NCBI Taxonomy" id="2038154"/>
    <lineage>
        <taxon>Eukaryota</taxon>
        <taxon>Metazoa</taxon>
        <taxon>Ecdysozoa</taxon>
        <taxon>Arthropoda</taxon>
        <taxon>Hexapoda</taxon>
        <taxon>Insecta</taxon>
        <taxon>Pterygota</taxon>
        <taxon>Neoptera</taxon>
        <taxon>Endopterygota</taxon>
        <taxon>Coleoptera</taxon>
        <taxon>Polyphaga</taxon>
        <taxon>Elateriformia</taxon>
        <taxon>Elateroidea</taxon>
        <taxon>Elateridae</taxon>
        <taxon>Agrypninae</taxon>
        <taxon>Pyrophorini</taxon>
        <taxon>Ignelater</taxon>
    </lineage>
</organism>
<dbReference type="AlphaFoldDB" id="A0A8K0G5G3"/>
<accession>A0A8K0G5G3</accession>
<evidence type="ECO:0000259" key="1">
    <source>
        <dbReference type="Pfam" id="PF20700"/>
    </source>
</evidence>
<dbReference type="Pfam" id="PF20700">
    <property type="entry name" value="Mutator"/>
    <property type="match status" value="1"/>
</dbReference>
<proteinExistence type="predicted"/>
<comment type="caution">
    <text evidence="2">The sequence shown here is derived from an EMBL/GenBank/DDBJ whole genome shotgun (WGS) entry which is preliminary data.</text>
</comment>
<feature type="domain" description="Mutator-like transposase" evidence="1">
    <location>
        <begin position="20"/>
        <end position="193"/>
    </location>
</feature>
<protein>
    <recommendedName>
        <fullName evidence="1">Mutator-like transposase domain-containing protein</fullName>
    </recommendedName>
</protein>
<keyword evidence="3" id="KW-1185">Reference proteome</keyword>
<dbReference type="Proteomes" id="UP000801492">
    <property type="component" value="Unassembled WGS sequence"/>
</dbReference>